<organism evidence="1 2">
    <name type="scientific">Willisornis vidua</name>
    <name type="common">Xingu scale-backed antbird</name>
    <dbReference type="NCBI Taxonomy" id="1566151"/>
    <lineage>
        <taxon>Eukaryota</taxon>
        <taxon>Metazoa</taxon>
        <taxon>Chordata</taxon>
        <taxon>Craniata</taxon>
        <taxon>Vertebrata</taxon>
        <taxon>Euteleostomi</taxon>
        <taxon>Archelosauria</taxon>
        <taxon>Archosauria</taxon>
        <taxon>Dinosauria</taxon>
        <taxon>Saurischia</taxon>
        <taxon>Theropoda</taxon>
        <taxon>Coelurosauria</taxon>
        <taxon>Aves</taxon>
        <taxon>Neognathae</taxon>
        <taxon>Neoaves</taxon>
        <taxon>Telluraves</taxon>
        <taxon>Australaves</taxon>
        <taxon>Passeriformes</taxon>
        <taxon>Thamnophilidae</taxon>
        <taxon>Willisornis</taxon>
    </lineage>
</organism>
<evidence type="ECO:0000313" key="1">
    <source>
        <dbReference type="EMBL" id="KAJ7421153.1"/>
    </source>
</evidence>
<proteinExistence type="predicted"/>
<evidence type="ECO:0000313" key="2">
    <source>
        <dbReference type="Proteomes" id="UP001145742"/>
    </source>
</evidence>
<comment type="caution">
    <text evidence="1">The sequence shown here is derived from an EMBL/GenBank/DDBJ whole genome shotgun (WGS) entry which is preliminary data.</text>
</comment>
<accession>A0ABQ9DLL7</accession>
<sequence length="125" mass="14523">MVKGLGRKPYEERLRSLALFSLEKRLKGDLIAVCNFLMRGRGRAGPVVTSDSTQGGNVMKLMWERFRLNITQSFFTQRVVGHWKWLPREVVATSRLTEFKKCLDVTLRNMMWFMEMSCAGLSFIQ</sequence>
<dbReference type="Proteomes" id="UP001145742">
    <property type="component" value="Unassembled WGS sequence"/>
</dbReference>
<protein>
    <submittedName>
        <fullName evidence="1">Uncharacterized protein</fullName>
    </submittedName>
</protein>
<reference evidence="1" key="1">
    <citation type="submission" date="2019-10" db="EMBL/GenBank/DDBJ databases">
        <authorList>
            <person name="Soares A.E.R."/>
            <person name="Aleixo A."/>
            <person name="Schneider P."/>
            <person name="Miyaki C.Y."/>
            <person name="Schneider M.P."/>
            <person name="Mello C."/>
            <person name="Vasconcelos A.T.R."/>
        </authorList>
    </citation>
    <scope>NUCLEOTIDE SEQUENCE</scope>
    <source>
        <tissue evidence="1">Muscle</tissue>
    </source>
</reference>
<gene>
    <name evidence="1" type="ORF">WISP_44094</name>
</gene>
<keyword evidence="2" id="KW-1185">Reference proteome</keyword>
<name>A0ABQ9DLL7_9PASS</name>
<dbReference type="EMBL" id="WHWB01033244">
    <property type="protein sequence ID" value="KAJ7421153.1"/>
    <property type="molecule type" value="Genomic_DNA"/>
</dbReference>